<dbReference type="RefSeq" id="WP_167676718.1">
    <property type="nucleotide sequence ID" value="NZ_CP050313.1"/>
</dbReference>
<dbReference type="KEGG" id="saes:HBH39_06620"/>
<keyword evidence="3" id="KW-1185">Reference proteome</keyword>
<dbReference type="SUPFAM" id="SSF53850">
    <property type="entry name" value="Periplasmic binding protein-like II"/>
    <property type="match status" value="1"/>
</dbReference>
<evidence type="ECO:0000313" key="2">
    <source>
        <dbReference type="EMBL" id="QIR14201.1"/>
    </source>
</evidence>
<dbReference type="AlphaFoldDB" id="A0A6G9QK16"/>
<sequence>MSKKLIILLLLSLSLLALCPRLYAQQDPLITEVRYNFSEQFIDPKQNYYIALLDLVLKKSEPKYGAYKLTPVPLEMPQGRTIKLVEQNKHIDIVWTMTSIERENQLKAIYIPLLKGLMGYRIGIIRKGEQGKFDEIDTLASFKKITIGQGKDWPDVEILRLNGFNVVPGADQNLLAMLAKNRFDYFPRTLNEPWHELTLREDVELEQNLLLHYPAPIYFFVNKQNHLLAERIEFGLRVAISDGSFDDHFFNNPINKNMITKSNLFNRQEYEIANPLLSPQSAEILNETSLWLTVIM</sequence>
<feature type="chain" id="PRO_5026026344" description="Amino acid ABC transporter substrate-binding protein" evidence="1">
    <location>
        <begin position="25"/>
        <end position="296"/>
    </location>
</feature>
<organism evidence="2 3">
    <name type="scientific">Shewanella aestuarii</name>
    <dbReference type="NCBI Taxonomy" id="1028752"/>
    <lineage>
        <taxon>Bacteria</taxon>
        <taxon>Pseudomonadati</taxon>
        <taxon>Pseudomonadota</taxon>
        <taxon>Gammaproteobacteria</taxon>
        <taxon>Alteromonadales</taxon>
        <taxon>Shewanellaceae</taxon>
        <taxon>Shewanella</taxon>
    </lineage>
</organism>
<reference evidence="2 3" key="1">
    <citation type="submission" date="2020-03" db="EMBL/GenBank/DDBJ databases">
        <title>Complete genome sequence of Shewanella sp.</title>
        <authorList>
            <person name="Kim Y.-S."/>
            <person name="Kim S.-J."/>
            <person name="Jung H.-K."/>
            <person name="Kim K.-H."/>
        </authorList>
    </citation>
    <scope>NUCLEOTIDE SEQUENCE [LARGE SCALE GENOMIC DNA]</scope>
    <source>
        <strain evidence="2 3">PN3F2</strain>
    </source>
</reference>
<dbReference type="Proteomes" id="UP000502608">
    <property type="component" value="Chromosome"/>
</dbReference>
<feature type="signal peptide" evidence="1">
    <location>
        <begin position="1"/>
        <end position="24"/>
    </location>
</feature>
<accession>A0A6G9QK16</accession>
<protein>
    <recommendedName>
        <fullName evidence="4">Amino acid ABC transporter substrate-binding protein</fullName>
    </recommendedName>
</protein>
<dbReference type="EMBL" id="CP050313">
    <property type="protein sequence ID" value="QIR14201.1"/>
    <property type="molecule type" value="Genomic_DNA"/>
</dbReference>
<evidence type="ECO:0000313" key="3">
    <source>
        <dbReference type="Proteomes" id="UP000502608"/>
    </source>
</evidence>
<gene>
    <name evidence="2" type="ORF">HBH39_06620</name>
</gene>
<proteinExistence type="predicted"/>
<name>A0A6G9QK16_9GAMM</name>
<evidence type="ECO:0008006" key="4">
    <source>
        <dbReference type="Google" id="ProtNLM"/>
    </source>
</evidence>
<evidence type="ECO:0000256" key="1">
    <source>
        <dbReference type="SAM" id="SignalP"/>
    </source>
</evidence>
<keyword evidence="1" id="KW-0732">Signal</keyword>